<dbReference type="SUPFAM" id="SSF48371">
    <property type="entry name" value="ARM repeat"/>
    <property type="match status" value="1"/>
</dbReference>
<dbReference type="InterPro" id="IPR016024">
    <property type="entry name" value="ARM-type_fold"/>
</dbReference>
<accession>A0A346XSU8</accession>
<protein>
    <submittedName>
        <fullName evidence="1">DNA alkylation repair enzyme</fullName>
    </submittedName>
</protein>
<dbReference type="OrthoDB" id="9775346at2"/>
<dbReference type="PANTHER" id="PTHR34070">
    <property type="entry name" value="ARMADILLO-TYPE FOLD"/>
    <property type="match status" value="1"/>
</dbReference>
<dbReference type="Proteomes" id="UP000264006">
    <property type="component" value="Chromosome"/>
</dbReference>
<dbReference type="PANTHER" id="PTHR34070:SF1">
    <property type="entry name" value="DNA ALKYLATION REPAIR PROTEIN"/>
    <property type="match status" value="1"/>
</dbReference>
<dbReference type="AlphaFoldDB" id="A0A346XSU8"/>
<dbReference type="Gene3D" id="1.20.1660.10">
    <property type="entry name" value="Hypothetical protein (EF3068)"/>
    <property type="match status" value="1"/>
</dbReference>
<keyword evidence="2" id="KW-1185">Reference proteome</keyword>
<evidence type="ECO:0000313" key="1">
    <source>
        <dbReference type="EMBL" id="AXV05295.1"/>
    </source>
</evidence>
<dbReference type="Pfam" id="PF08713">
    <property type="entry name" value="DNA_alkylation"/>
    <property type="match status" value="1"/>
</dbReference>
<proteinExistence type="predicted"/>
<dbReference type="KEGG" id="euz:DVS28_a0591"/>
<evidence type="ECO:0000313" key="2">
    <source>
        <dbReference type="Proteomes" id="UP000264006"/>
    </source>
</evidence>
<reference evidence="1 2" key="1">
    <citation type="submission" date="2018-09" db="EMBL/GenBank/DDBJ databases">
        <title>Complete genome sequence of Euzebya sp. DY32-46 isolated from seawater of Pacific Ocean.</title>
        <authorList>
            <person name="Xu L."/>
            <person name="Wu Y.-H."/>
            <person name="Xu X.-W."/>
        </authorList>
    </citation>
    <scope>NUCLEOTIDE SEQUENCE [LARGE SCALE GENOMIC DNA]</scope>
    <source>
        <strain evidence="1 2">DY32-46</strain>
    </source>
</reference>
<name>A0A346XSU8_9ACTN</name>
<dbReference type="RefSeq" id="WP_114590125.1">
    <property type="nucleotide sequence ID" value="NZ_CP031165.1"/>
</dbReference>
<organism evidence="1 2">
    <name type="scientific">Euzebya pacifica</name>
    <dbReference type="NCBI Taxonomy" id="1608957"/>
    <lineage>
        <taxon>Bacteria</taxon>
        <taxon>Bacillati</taxon>
        <taxon>Actinomycetota</taxon>
        <taxon>Nitriliruptoria</taxon>
        <taxon>Euzebyales</taxon>
    </lineage>
</organism>
<sequence length="228" mass="25977">MNPAELVTALSDAYKANADDKQASEMSAYMRDQFPFFGIKAVQRRALDRDVAGRGPGRPEHHYLIKVVKDCWGRGEREFQYFAVDYMRKHYRRLDASFLDLGRELVVTKAWWDTVDGLAAGVIGPFVRAQGTVEAMDTWVKADNVWVVRTALLHQLAAKEDTDVERLFTYALQRSADTDFFIRKAIGWSLRQYGRTDPTAVKRFVAANEQAFAPLVVREAMKHLQPSS</sequence>
<dbReference type="InterPro" id="IPR014825">
    <property type="entry name" value="DNA_alkylation"/>
</dbReference>
<gene>
    <name evidence="1" type="ORF">DVS28_a0591</name>
</gene>
<dbReference type="EMBL" id="CP031165">
    <property type="protein sequence ID" value="AXV05295.1"/>
    <property type="molecule type" value="Genomic_DNA"/>
</dbReference>
<dbReference type="Gene3D" id="1.25.40.290">
    <property type="entry name" value="ARM repeat domains"/>
    <property type="match status" value="1"/>
</dbReference>
<dbReference type="CDD" id="cd07064">
    <property type="entry name" value="AlkD_like_1"/>
    <property type="match status" value="1"/>
</dbReference>